<dbReference type="InterPro" id="IPR012337">
    <property type="entry name" value="RNaseH-like_sf"/>
</dbReference>
<protein>
    <submittedName>
        <fullName evidence="4">Zinc finger MYM-type protein 1-like</fullName>
    </submittedName>
</protein>
<dbReference type="RefSeq" id="XP_030749949.1">
    <property type="nucleotide sequence ID" value="XM_030894089.1"/>
</dbReference>
<gene>
    <name evidence="4" type="primary">LOC115877774</name>
</gene>
<evidence type="ECO:0000256" key="2">
    <source>
        <dbReference type="SAM" id="MobiDB-lite"/>
    </source>
</evidence>
<feature type="coiled-coil region" evidence="1">
    <location>
        <begin position="239"/>
        <end position="273"/>
    </location>
</feature>
<proteinExistence type="predicted"/>
<keyword evidence="1" id="KW-0175">Coiled coil</keyword>
<dbReference type="GeneID" id="115877774"/>
<evidence type="ECO:0000313" key="3">
    <source>
        <dbReference type="Proteomes" id="UP000504635"/>
    </source>
</evidence>
<evidence type="ECO:0000313" key="4">
    <source>
        <dbReference type="RefSeq" id="XP_030749949.1"/>
    </source>
</evidence>
<evidence type="ECO:0000256" key="1">
    <source>
        <dbReference type="SAM" id="Coils"/>
    </source>
</evidence>
<name>A0A6J2XGU9_SITOR</name>
<dbReference type="InParanoid" id="A0A6J2XGU9"/>
<organism evidence="3 4">
    <name type="scientific">Sitophilus oryzae</name>
    <name type="common">Rice weevil</name>
    <name type="synonym">Curculio oryzae</name>
    <dbReference type="NCBI Taxonomy" id="7048"/>
    <lineage>
        <taxon>Eukaryota</taxon>
        <taxon>Metazoa</taxon>
        <taxon>Ecdysozoa</taxon>
        <taxon>Arthropoda</taxon>
        <taxon>Hexapoda</taxon>
        <taxon>Insecta</taxon>
        <taxon>Pterygota</taxon>
        <taxon>Neoptera</taxon>
        <taxon>Endopterygota</taxon>
        <taxon>Coleoptera</taxon>
        <taxon>Polyphaga</taxon>
        <taxon>Cucujiformia</taxon>
        <taxon>Curculionidae</taxon>
        <taxon>Dryophthorinae</taxon>
        <taxon>Sitophilus</taxon>
    </lineage>
</organism>
<reference evidence="4" key="1">
    <citation type="submission" date="2025-08" db="UniProtKB">
        <authorList>
            <consortium name="RefSeq"/>
        </authorList>
    </citation>
    <scope>IDENTIFICATION</scope>
    <source>
        <tissue evidence="4">Gonads</tissue>
    </source>
</reference>
<feature type="region of interest" description="Disordered" evidence="2">
    <location>
        <begin position="474"/>
        <end position="494"/>
    </location>
</feature>
<dbReference type="PANTHER" id="PTHR45749:SF37">
    <property type="entry name" value="OS05G0311600 PROTEIN"/>
    <property type="match status" value="1"/>
</dbReference>
<keyword evidence="3" id="KW-1185">Reference proteome</keyword>
<dbReference type="SUPFAM" id="SSF53098">
    <property type="entry name" value="Ribonuclease H-like"/>
    <property type="match status" value="1"/>
</dbReference>
<dbReference type="PANTHER" id="PTHR45749">
    <property type="match status" value="1"/>
</dbReference>
<accession>A0A6J2XGU9</accession>
<sequence>MDTTQDISKIDQVSFVVRYADFIKDNDNVNIIRDVVIREVFLGFEECMGQSAEDMVKQLLLFFENNNLSFERLRAQGYDGAANMSGVYNGLQAKILEKQPNALYVHCAAHNLNLVINDSVKISRELQNFYDFVESLYAFFAHSIKRWAVLTEMFESKKHTLKRLCPTRWSSRYDSLHSLRFHYREILQVLTKLTLTSSKATEQNEALGLKKKLENFETVVLIVMEHKILSITKLVSNALQSKNQDIQRASKLLETAKKDIAEMRNSFEEVINEAADLARGWGINPSFKEHRIRKVKKQLDELSCDERLFNAKENFRVSVFNITLDVIISQLENRFKGLNSVVERFKVIFPSVLRDHSDADLVLLSENLISFYSNDLSYSFSQEIVSFRRVYKDQINADISVNDLANWSERPSVSGLLLANNGAAPLNVSQSLKDPYKYLNGARSRTAAPTEDLLPSTITRVSPLILRLFKDSWSRGEDSSSGGTSSLVLVPPEE</sequence>
<dbReference type="OrthoDB" id="6778351at2759"/>
<dbReference type="KEGG" id="soy:115877774"/>
<dbReference type="AlphaFoldDB" id="A0A6J2XGU9"/>
<dbReference type="Proteomes" id="UP000504635">
    <property type="component" value="Unplaced"/>
</dbReference>